<keyword evidence="3" id="KW-1185">Reference proteome</keyword>
<feature type="transmembrane region" description="Helical" evidence="1">
    <location>
        <begin position="51"/>
        <end position="72"/>
    </location>
</feature>
<dbReference type="EMBL" id="CP032624">
    <property type="protein sequence ID" value="AYG03910.1"/>
    <property type="molecule type" value="Genomic_DNA"/>
</dbReference>
<keyword evidence="1" id="KW-0812">Transmembrane</keyword>
<feature type="transmembrane region" description="Helical" evidence="1">
    <location>
        <begin position="368"/>
        <end position="390"/>
    </location>
</feature>
<dbReference type="Proteomes" id="UP000275069">
    <property type="component" value="Chromosome"/>
</dbReference>
<reference evidence="2 3" key="1">
    <citation type="submission" date="2018-09" db="EMBL/GenBank/DDBJ databases">
        <title>Genome sequencing of strain 2DFW10M-5.</title>
        <authorList>
            <person name="Heo J."/>
            <person name="Kim S.-J."/>
            <person name="Kwon S.-W."/>
        </authorList>
    </citation>
    <scope>NUCLEOTIDE SEQUENCE [LARGE SCALE GENOMIC DNA]</scope>
    <source>
        <strain evidence="2 3">2DFW10M-5</strain>
    </source>
</reference>
<evidence type="ECO:0000256" key="1">
    <source>
        <dbReference type="SAM" id="Phobius"/>
    </source>
</evidence>
<name>A0A387BS76_9MICO</name>
<dbReference type="KEGG" id="gry:D7I44_10420"/>
<protein>
    <submittedName>
        <fullName evidence="2">Low temperature requirement protein A</fullName>
    </submittedName>
</protein>
<dbReference type="PANTHER" id="PTHR36840">
    <property type="entry name" value="BLL5714 PROTEIN"/>
    <property type="match status" value="1"/>
</dbReference>
<feature type="transmembrane region" description="Helical" evidence="1">
    <location>
        <begin position="165"/>
        <end position="186"/>
    </location>
</feature>
<dbReference type="OrthoDB" id="7698234at2"/>
<feature type="transmembrane region" description="Helical" evidence="1">
    <location>
        <begin position="207"/>
        <end position="226"/>
    </location>
</feature>
<dbReference type="PANTHER" id="PTHR36840:SF1">
    <property type="entry name" value="BLL5714 PROTEIN"/>
    <property type="match status" value="1"/>
</dbReference>
<evidence type="ECO:0000313" key="2">
    <source>
        <dbReference type="EMBL" id="AYG03910.1"/>
    </source>
</evidence>
<feature type="transmembrane region" description="Helical" evidence="1">
    <location>
        <begin position="139"/>
        <end position="159"/>
    </location>
</feature>
<feature type="transmembrane region" description="Helical" evidence="1">
    <location>
        <begin position="79"/>
        <end position="97"/>
    </location>
</feature>
<proteinExistence type="predicted"/>
<dbReference type="RefSeq" id="WP_120789442.1">
    <property type="nucleotide sequence ID" value="NZ_CP032624.1"/>
</dbReference>
<organism evidence="2 3">
    <name type="scientific">Gryllotalpicola protaetiae</name>
    <dbReference type="NCBI Taxonomy" id="2419771"/>
    <lineage>
        <taxon>Bacteria</taxon>
        <taxon>Bacillati</taxon>
        <taxon>Actinomycetota</taxon>
        <taxon>Actinomycetes</taxon>
        <taxon>Micrococcales</taxon>
        <taxon>Microbacteriaceae</taxon>
        <taxon>Gryllotalpicola</taxon>
    </lineage>
</organism>
<evidence type="ECO:0000313" key="3">
    <source>
        <dbReference type="Proteomes" id="UP000275069"/>
    </source>
</evidence>
<sequence length="404" mass="43877">MSDRHALREGTPDPERVTYVELFFDLVFAFAITQVSGVLGPHPMPEHLAEALVITLAVWWVWVYTTWATNWLNPDRRPILWLLLILTAIGLVISEAIPEAFNSKAPLFVAGYLAFGAVRTVGVIAATRRRAPEIARGQLRILAWSGAAAVAWISGALAPDERGRLLLWALAVLLEYTGPASLFWVPGRGRSGWDSWKIRGGHFSERSALFVIIVLGESILVIGRALSEERAGAGVVSAAFCAFASAVLMWFLYFAHGQEYGRRFISARPVTGPVARVSYTYLHAVLVVGLVFATHGSELALEAPREPADAMFDLLMVGGTALYLLGLLSFKASVGVRLRSVPGHIVGAFLLLPVLLIAALGSTKPSRLTLAVSVTAILGAVVAADEYFWVQRQRPSRETTTEHG</sequence>
<dbReference type="Pfam" id="PF06772">
    <property type="entry name" value="LtrA"/>
    <property type="match status" value="1"/>
</dbReference>
<keyword evidence="1" id="KW-1133">Transmembrane helix</keyword>
<gene>
    <name evidence="2" type="ORF">D7I44_10420</name>
</gene>
<feature type="transmembrane region" description="Helical" evidence="1">
    <location>
        <begin position="109"/>
        <end position="127"/>
    </location>
</feature>
<dbReference type="AlphaFoldDB" id="A0A387BS76"/>
<feature type="transmembrane region" description="Helical" evidence="1">
    <location>
        <begin position="20"/>
        <end position="39"/>
    </location>
</feature>
<feature type="transmembrane region" description="Helical" evidence="1">
    <location>
        <begin position="314"/>
        <end position="334"/>
    </location>
</feature>
<feature type="transmembrane region" description="Helical" evidence="1">
    <location>
        <begin position="274"/>
        <end position="294"/>
    </location>
</feature>
<accession>A0A387BS76</accession>
<dbReference type="InterPro" id="IPR010640">
    <property type="entry name" value="Low_temperature_requirement_A"/>
</dbReference>
<feature type="transmembrane region" description="Helical" evidence="1">
    <location>
        <begin position="341"/>
        <end position="362"/>
    </location>
</feature>
<feature type="transmembrane region" description="Helical" evidence="1">
    <location>
        <begin position="232"/>
        <end position="253"/>
    </location>
</feature>
<keyword evidence="1" id="KW-0472">Membrane</keyword>